<keyword evidence="1" id="KW-1133">Transmembrane helix</keyword>
<keyword evidence="1" id="KW-0472">Membrane</keyword>
<sequence>MAAMGTRLWEIASNHCSLWASWMKARYCRRTSVWNAKFSSSGSALWQKILKSIEWIREQLQFLIFEGKSIKLWDDPWLNGFGLKHHFNNQALLLWGPPDETTVDYLISNGKWQKPERWPPEFDHIWEDISQLEVGGKGPDILVWMGNKTGIVTCSSAWQKVKEKRPILIGLKRFGGLSFLLAGAFFVGKRNFTSFLH</sequence>
<name>A0AAV9ACI4_ACOGR</name>
<accession>A0AAV9ACI4</accession>
<dbReference type="EMBL" id="JAUJYN010000010">
    <property type="protein sequence ID" value="KAK1261945.1"/>
    <property type="molecule type" value="Genomic_DNA"/>
</dbReference>
<proteinExistence type="predicted"/>
<keyword evidence="1" id="KW-0812">Transmembrane</keyword>
<evidence type="ECO:0000256" key="1">
    <source>
        <dbReference type="SAM" id="Phobius"/>
    </source>
</evidence>
<organism evidence="2 3">
    <name type="scientific">Acorus gramineus</name>
    <name type="common">Dwarf sweet flag</name>
    <dbReference type="NCBI Taxonomy" id="55184"/>
    <lineage>
        <taxon>Eukaryota</taxon>
        <taxon>Viridiplantae</taxon>
        <taxon>Streptophyta</taxon>
        <taxon>Embryophyta</taxon>
        <taxon>Tracheophyta</taxon>
        <taxon>Spermatophyta</taxon>
        <taxon>Magnoliopsida</taxon>
        <taxon>Liliopsida</taxon>
        <taxon>Acoraceae</taxon>
        <taxon>Acorus</taxon>
    </lineage>
</organism>
<evidence type="ECO:0000313" key="3">
    <source>
        <dbReference type="Proteomes" id="UP001179952"/>
    </source>
</evidence>
<protein>
    <submittedName>
        <fullName evidence="2">Uncharacterized protein</fullName>
    </submittedName>
</protein>
<comment type="caution">
    <text evidence="2">The sequence shown here is derived from an EMBL/GenBank/DDBJ whole genome shotgun (WGS) entry which is preliminary data.</text>
</comment>
<dbReference type="Proteomes" id="UP001179952">
    <property type="component" value="Unassembled WGS sequence"/>
</dbReference>
<evidence type="ECO:0000313" key="2">
    <source>
        <dbReference type="EMBL" id="KAK1261945.1"/>
    </source>
</evidence>
<dbReference type="AlphaFoldDB" id="A0AAV9ACI4"/>
<reference evidence="2" key="1">
    <citation type="journal article" date="2023" name="Nat. Commun.">
        <title>Diploid and tetraploid genomes of Acorus and the evolution of monocots.</title>
        <authorList>
            <person name="Ma L."/>
            <person name="Liu K.W."/>
            <person name="Li Z."/>
            <person name="Hsiao Y.Y."/>
            <person name="Qi Y."/>
            <person name="Fu T."/>
            <person name="Tang G.D."/>
            <person name="Zhang D."/>
            <person name="Sun W.H."/>
            <person name="Liu D.K."/>
            <person name="Li Y."/>
            <person name="Chen G.Z."/>
            <person name="Liu X.D."/>
            <person name="Liao X.Y."/>
            <person name="Jiang Y.T."/>
            <person name="Yu X."/>
            <person name="Hao Y."/>
            <person name="Huang J."/>
            <person name="Zhao X.W."/>
            <person name="Ke S."/>
            <person name="Chen Y.Y."/>
            <person name="Wu W.L."/>
            <person name="Hsu J.L."/>
            <person name="Lin Y.F."/>
            <person name="Huang M.D."/>
            <person name="Li C.Y."/>
            <person name="Huang L."/>
            <person name="Wang Z.W."/>
            <person name="Zhao X."/>
            <person name="Zhong W.Y."/>
            <person name="Peng D.H."/>
            <person name="Ahmad S."/>
            <person name="Lan S."/>
            <person name="Zhang J.S."/>
            <person name="Tsai W.C."/>
            <person name="Van de Peer Y."/>
            <person name="Liu Z.J."/>
        </authorList>
    </citation>
    <scope>NUCLEOTIDE SEQUENCE</scope>
    <source>
        <strain evidence="2">SCP</strain>
    </source>
</reference>
<keyword evidence="3" id="KW-1185">Reference proteome</keyword>
<feature type="transmembrane region" description="Helical" evidence="1">
    <location>
        <begin position="167"/>
        <end position="187"/>
    </location>
</feature>
<reference evidence="2" key="2">
    <citation type="submission" date="2023-06" db="EMBL/GenBank/DDBJ databases">
        <authorList>
            <person name="Ma L."/>
            <person name="Liu K.-W."/>
            <person name="Li Z."/>
            <person name="Hsiao Y.-Y."/>
            <person name="Qi Y."/>
            <person name="Fu T."/>
            <person name="Tang G."/>
            <person name="Zhang D."/>
            <person name="Sun W.-H."/>
            <person name="Liu D.-K."/>
            <person name="Li Y."/>
            <person name="Chen G.-Z."/>
            <person name="Liu X.-D."/>
            <person name="Liao X.-Y."/>
            <person name="Jiang Y.-T."/>
            <person name="Yu X."/>
            <person name="Hao Y."/>
            <person name="Huang J."/>
            <person name="Zhao X.-W."/>
            <person name="Ke S."/>
            <person name="Chen Y.-Y."/>
            <person name="Wu W.-L."/>
            <person name="Hsu J.-L."/>
            <person name="Lin Y.-F."/>
            <person name="Huang M.-D."/>
            <person name="Li C.-Y."/>
            <person name="Huang L."/>
            <person name="Wang Z.-W."/>
            <person name="Zhao X."/>
            <person name="Zhong W.-Y."/>
            <person name="Peng D.-H."/>
            <person name="Ahmad S."/>
            <person name="Lan S."/>
            <person name="Zhang J.-S."/>
            <person name="Tsai W.-C."/>
            <person name="Van De Peer Y."/>
            <person name="Liu Z.-J."/>
        </authorList>
    </citation>
    <scope>NUCLEOTIDE SEQUENCE</scope>
    <source>
        <strain evidence="2">SCP</strain>
        <tissue evidence="2">Leaves</tissue>
    </source>
</reference>
<gene>
    <name evidence="2" type="ORF">QJS04_geneDACA011538</name>
</gene>